<sequence length="137" mass="15180">MSVPVFFDLSVIIMLKARSYSNNLCILLVLILSFVACTFGENDNSRDIPGLRNSTFIIIGIIVIVSLILLLVLFIFYCRVQEENSVGAAFGSGGGAWSSDLLKKKERKDGLKPLLDYDSSTDEDDFNSTNFNDENIV</sequence>
<proteinExistence type="predicted"/>
<organism evidence="2 3">
    <name type="scientific">Heterostelium pallidum (strain ATCC 26659 / Pp 5 / PN500)</name>
    <name type="common">Cellular slime mold</name>
    <name type="synonym">Polysphondylium pallidum</name>
    <dbReference type="NCBI Taxonomy" id="670386"/>
    <lineage>
        <taxon>Eukaryota</taxon>
        <taxon>Amoebozoa</taxon>
        <taxon>Evosea</taxon>
        <taxon>Eumycetozoa</taxon>
        <taxon>Dictyostelia</taxon>
        <taxon>Acytosteliales</taxon>
        <taxon>Acytosteliaceae</taxon>
        <taxon>Heterostelium</taxon>
    </lineage>
</organism>
<evidence type="ECO:0000313" key="3">
    <source>
        <dbReference type="Proteomes" id="UP000001396"/>
    </source>
</evidence>
<keyword evidence="1" id="KW-0472">Membrane</keyword>
<name>D3B694_HETP5</name>
<reference evidence="2 3" key="1">
    <citation type="journal article" date="2011" name="Genome Res.">
        <title>Phylogeny-wide analysis of social amoeba genomes highlights ancient origins for complex intercellular communication.</title>
        <authorList>
            <person name="Heidel A.J."/>
            <person name="Lawal H.M."/>
            <person name="Felder M."/>
            <person name="Schilde C."/>
            <person name="Helps N.R."/>
            <person name="Tunggal B."/>
            <person name="Rivero F."/>
            <person name="John U."/>
            <person name="Schleicher M."/>
            <person name="Eichinger L."/>
            <person name="Platzer M."/>
            <person name="Noegel A.A."/>
            <person name="Schaap P."/>
            <person name="Gloeckner G."/>
        </authorList>
    </citation>
    <scope>NUCLEOTIDE SEQUENCE [LARGE SCALE GENOMIC DNA]</scope>
    <source>
        <strain evidence="3">ATCC 26659 / Pp 5 / PN500</strain>
    </source>
</reference>
<keyword evidence="3" id="KW-1185">Reference proteome</keyword>
<dbReference type="AlphaFoldDB" id="D3B694"/>
<dbReference type="RefSeq" id="XP_020434981.1">
    <property type="nucleotide sequence ID" value="XM_020574567.1"/>
</dbReference>
<accession>D3B694</accession>
<evidence type="ECO:0000256" key="1">
    <source>
        <dbReference type="SAM" id="Phobius"/>
    </source>
</evidence>
<protein>
    <submittedName>
        <fullName evidence="2">Uncharacterized protein</fullName>
    </submittedName>
</protein>
<dbReference type="EMBL" id="ADBJ01000017">
    <property type="protein sequence ID" value="EFA82864.1"/>
    <property type="molecule type" value="Genomic_DNA"/>
</dbReference>
<dbReference type="InParanoid" id="D3B694"/>
<keyword evidence="1" id="KW-0812">Transmembrane</keyword>
<dbReference type="GeneID" id="31359129"/>
<feature type="transmembrane region" description="Helical" evidence="1">
    <location>
        <begin position="56"/>
        <end position="77"/>
    </location>
</feature>
<evidence type="ECO:0000313" key="2">
    <source>
        <dbReference type="EMBL" id="EFA82864.1"/>
    </source>
</evidence>
<dbReference type="Proteomes" id="UP000001396">
    <property type="component" value="Unassembled WGS sequence"/>
</dbReference>
<gene>
    <name evidence="2" type="ORF">PPL_03642</name>
</gene>
<keyword evidence="1" id="KW-1133">Transmembrane helix</keyword>
<comment type="caution">
    <text evidence="2">The sequence shown here is derived from an EMBL/GenBank/DDBJ whole genome shotgun (WGS) entry which is preliminary data.</text>
</comment>